<dbReference type="Proteomes" id="UP001626550">
    <property type="component" value="Unassembled WGS sequence"/>
</dbReference>
<name>A0ABD2QHL5_9PLAT</name>
<dbReference type="InterPro" id="IPR011989">
    <property type="entry name" value="ARM-like"/>
</dbReference>
<dbReference type="SUPFAM" id="SSF50978">
    <property type="entry name" value="WD40 repeat-like"/>
    <property type="match status" value="1"/>
</dbReference>
<gene>
    <name evidence="2" type="primary">BCAS3</name>
    <name evidence="2" type="ORF">Ciccas_003463</name>
</gene>
<evidence type="ECO:0000259" key="1">
    <source>
        <dbReference type="Pfam" id="PF21034"/>
    </source>
</evidence>
<dbReference type="InterPro" id="IPR036322">
    <property type="entry name" value="WD40_repeat_dom_sf"/>
</dbReference>
<dbReference type="Gene3D" id="1.25.10.10">
    <property type="entry name" value="Leucine-rich Repeat Variant"/>
    <property type="match status" value="1"/>
</dbReference>
<reference evidence="2 3" key="1">
    <citation type="submission" date="2024-11" db="EMBL/GenBank/DDBJ databases">
        <title>Adaptive evolution of stress response genes in parasites aligns with host niche diversity.</title>
        <authorList>
            <person name="Hahn C."/>
            <person name="Resl P."/>
        </authorList>
    </citation>
    <scope>NUCLEOTIDE SEQUENCE [LARGE SCALE GENOMIC DNA]</scope>
    <source>
        <strain evidence="2">EGGRZ-B1_66</strain>
        <tissue evidence="2">Body</tissue>
    </source>
</reference>
<evidence type="ECO:0000313" key="3">
    <source>
        <dbReference type="Proteomes" id="UP001626550"/>
    </source>
</evidence>
<organism evidence="2 3">
    <name type="scientific">Cichlidogyrus casuarinus</name>
    <dbReference type="NCBI Taxonomy" id="1844966"/>
    <lineage>
        <taxon>Eukaryota</taxon>
        <taxon>Metazoa</taxon>
        <taxon>Spiralia</taxon>
        <taxon>Lophotrochozoa</taxon>
        <taxon>Platyhelminthes</taxon>
        <taxon>Monogenea</taxon>
        <taxon>Monopisthocotylea</taxon>
        <taxon>Dactylogyridea</taxon>
        <taxon>Ancyrocephalidae</taxon>
        <taxon>Cichlidogyrus</taxon>
    </lineage>
</organism>
<dbReference type="PANTHER" id="PTHR13268:SF0">
    <property type="entry name" value="BCAS3 MICROTUBULE ASSOCIATED CELL MIGRATION FACTOR"/>
    <property type="match status" value="1"/>
</dbReference>
<keyword evidence="3" id="KW-1185">Reference proteome</keyword>
<feature type="domain" description="BCAS3 WD40" evidence="1">
    <location>
        <begin position="38"/>
        <end position="200"/>
    </location>
</feature>
<dbReference type="PANTHER" id="PTHR13268">
    <property type="entry name" value="BREAST CARCINOMA AMPLIFIED SEQUENCE 3"/>
    <property type="match status" value="1"/>
</dbReference>
<accession>A0ABD2QHL5</accession>
<comment type="caution">
    <text evidence="2">The sequence shown here is derived from an EMBL/GenBank/DDBJ whole genome shotgun (WGS) entry which is preliminary data.</text>
</comment>
<feature type="non-terminal residue" evidence="2">
    <location>
        <position position="853"/>
    </location>
</feature>
<dbReference type="InterPro" id="IPR048382">
    <property type="entry name" value="BCAS3_WD40"/>
</dbReference>
<dbReference type="InterPro" id="IPR045142">
    <property type="entry name" value="BCAS3-like"/>
</dbReference>
<dbReference type="EMBL" id="JBJKFK010000314">
    <property type="protein sequence ID" value="KAL3317886.1"/>
    <property type="molecule type" value="Genomic_DNA"/>
</dbReference>
<sequence>MLWNGISTLKNTFCSQFTSHPQSPEQYFSCTCQAVEKGMLSSGIATIIDLKKLQQHLTSPSSIDVHELHNTGVIVSHFLAHRSAQIGYLEFDNPGILLFTACVQGHAFNIFRVVNHVFDERQSVMHHLYVLDRGNTPCEVLNASFSLDSRWVAVSSNHGTTHLFPITPYGGPVTFRTHSRSRVVNRASKYLISSGFSELQITRPNLSKRHSVRSPDSLFVLTWGMHLVEYELVISSNDGGSMQGDYHFEDGPIKVECRPLCQWPLGKQLTEMVVDCEGQVFTNDQALQLLQTPNLNEGVEMTTFLDPIKPFCLSPQFSFRTYHESGTSTVETSFFPTNHSQRKRTVSTSDGRIHLEATGSFQDSSFCDSMSSICRSNDDVLLCIAEAMMDENILDGRTKTIIQRGSRESLSICESDFQALSETSQSSPIEIRRVVKVLVYSCSIAAIIDTITPLLKQKQPKGDLFSALTTAFKVHSSLDPTDSMYQAEVNRFKIVSPIISELLAGLDDRTSLSREQAVLAFASMQLYCPSQQISKTLVRITDPSKRKAIEDAYNQFLQEQQEQKHEAVSLVFEKDLSEQKMEESVFTTPVHRVSSVARRVPLSSRVQFEIPEPKEIPRSILKSSQGRNPHLESTPLCQVSSRSQYFPHPDNSRDIITSSTEKIPLNRQNNSRLSYSLERSIADPIEHEINLTNADTPVIRKEPLSSDSMWQNADELNLSCFSCKKLLSGQLHQSLFEITEFLTSSDANNELIRKQLLDTTKEKFVFLILKSAVCILYHLSAHIFHLDVVVPQNLHLINLRYELLHVIKVLIQLDRLLVALADQDPVCNWSTYTDGKEQENILSAVLTGYSLFG</sequence>
<proteinExistence type="predicted"/>
<protein>
    <submittedName>
        <fullName evidence="2">Breast carcinoma amplified sequence 3</fullName>
    </submittedName>
</protein>
<evidence type="ECO:0000313" key="2">
    <source>
        <dbReference type="EMBL" id="KAL3317886.1"/>
    </source>
</evidence>
<dbReference type="Pfam" id="PF21034">
    <property type="entry name" value="BCAS3_WD40"/>
    <property type="match status" value="1"/>
</dbReference>
<dbReference type="AlphaFoldDB" id="A0ABD2QHL5"/>